<dbReference type="InterPro" id="IPR050065">
    <property type="entry name" value="GlmU-like"/>
</dbReference>
<dbReference type="SUPFAM" id="SSF53448">
    <property type="entry name" value="Nucleotide-diphospho-sugar transferases"/>
    <property type="match status" value="1"/>
</dbReference>
<keyword evidence="5" id="KW-1185">Reference proteome</keyword>
<reference evidence="4 5" key="1">
    <citation type="submission" date="2024-08" db="EMBL/GenBank/DDBJ databases">
        <title>Halobellus sp. MBLA0158 whole genome sequence.</title>
        <authorList>
            <person name="Hwang C.Y."/>
            <person name="Cho E.-S."/>
            <person name="Seo M.-J."/>
        </authorList>
    </citation>
    <scope>NUCLEOTIDE SEQUENCE [LARGE SCALE GENOMIC DNA]</scope>
    <source>
        <strain evidence="4 5">MBLA0158</strain>
    </source>
</reference>
<dbReference type="PIRSF" id="PIRSF028162">
    <property type="entry name" value="BcbE_prd"/>
    <property type="match status" value="1"/>
</dbReference>
<accession>A0ABD5MFJ1</accession>
<dbReference type="RefSeq" id="WP_372388579.1">
    <property type="nucleotide sequence ID" value="NZ_JBGNYA010000001.1"/>
</dbReference>
<dbReference type="AlphaFoldDB" id="A0ABD5MFJ1"/>
<dbReference type="CDD" id="cd04183">
    <property type="entry name" value="GT2_BcE_like"/>
    <property type="match status" value="1"/>
</dbReference>
<keyword evidence="2" id="KW-0548">Nucleotidyltransferase</keyword>
<dbReference type="PANTHER" id="PTHR43584">
    <property type="entry name" value="NUCLEOTIDYL TRANSFERASE"/>
    <property type="match status" value="1"/>
</dbReference>
<evidence type="ECO:0000256" key="2">
    <source>
        <dbReference type="ARBA" id="ARBA00022695"/>
    </source>
</evidence>
<dbReference type="InterPro" id="IPR029044">
    <property type="entry name" value="Nucleotide-diphossugar_trans"/>
</dbReference>
<dbReference type="PANTHER" id="PTHR43584:SF8">
    <property type="entry name" value="N-ACETYLMURAMATE ALPHA-1-PHOSPHATE URIDYLYLTRANSFERASE"/>
    <property type="match status" value="1"/>
</dbReference>
<proteinExistence type="predicted"/>
<evidence type="ECO:0000259" key="3">
    <source>
        <dbReference type="Pfam" id="PF12804"/>
    </source>
</evidence>
<dbReference type="InterPro" id="IPR025877">
    <property type="entry name" value="MobA-like_NTP_Trfase"/>
</dbReference>
<evidence type="ECO:0000313" key="4">
    <source>
        <dbReference type="EMBL" id="MFA1610796.1"/>
    </source>
</evidence>
<dbReference type="EMBL" id="JBGNYA010000001">
    <property type="protein sequence ID" value="MFA1610796.1"/>
    <property type="molecule type" value="Genomic_DNA"/>
</dbReference>
<dbReference type="InterPro" id="IPR016873">
    <property type="entry name" value="Caps_polysacc_synth_BcbE_prd"/>
</dbReference>
<dbReference type="Proteomes" id="UP001570511">
    <property type="component" value="Unassembled WGS sequence"/>
</dbReference>
<evidence type="ECO:0000313" key="5">
    <source>
        <dbReference type="Proteomes" id="UP001570511"/>
    </source>
</evidence>
<dbReference type="Pfam" id="PF12804">
    <property type="entry name" value="NTP_transf_3"/>
    <property type="match status" value="1"/>
</dbReference>
<gene>
    <name evidence="4" type="ORF">OS889_07245</name>
</gene>
<protein>
    <submittedName>
        <fullName evidence="4">Glycosyltransferase family 2 protein</fullName>
    </submittedName>
</protein>
<dbReference type="Gene3D" id="3.90.550.10">
    <property type="entry name" value="Spore Coat Polysaccharide Biosynthesis Protein SpsA, Chain A"/>
    <property type="match status" value="1"/>
</dbReference>
<sequence>MKILITMAGRGSRFREVGVSRPKHEIEVRGEPMFDWAMRSLEAFFDEEFVFVAQAEHSPTAFIDAATTRLGIGSYNVVILDEYTAGQASTAMAAADSIGSDSAVAIYNIDTYIEEGALTPDVIEGDGFIPTFSASGTRWSFVETTSSGEATAVSEKEKISNEATVGFYYFDRWAHFVDAYRERADSVEGEYGETYVAPLYNHLIERGGRVTTYELDPEDVHVLGTPTDLERFDGTFDPMDQT</sequence>
<feature type="domain" description="MobA-like NTP transferase" evidence="3">
    <location>
        <begin position="4"/>
        <end position="111"/>
    </location>
</feature>
<keyword evidence="1" id="KW-0808">Transferase</keyword>
<organism evidence="4 5">
    <name type="scientific">Halobellus rubicundus</name>
    <dbReference type="NCBI Taxonomy" id="2996466"/>
    <lineage>
        <taxon>Archaea</taxon>
        <taxon>Methanobacteriati</taxon>
        <taxon>Methanobacteriota</taxon>
        <taxon>Stenosarchaea group</taxon>
        <taxon>Halobacteria</taxon>
        <taxon>Halobacteriales</taxon>
        <taxon>Haloferacaceae</taxon>
        <taxon>Halobellus</taxon>
    </lineage>
</organism>
<evidence type="ECO:0000256" key="1">
    <source>
        <dbReference type="ARBA" id="ARBA00022679"/>
    </source>
</evidence>
<dbReference type="GO" id="GO:0016779">
    <property type="term" value="F:nucleotidyltransferase activity"/>
    <property type="evidence" value="ECO:0007669"/>
    <property type="project" value="UniProtKB-KW"/>
</dbReference>
<name>A0ABD5MFJ1_9EURY</name>
<comment type="caution">
    <text evidence="4">The sequence shown here is derived from an EMBL/GenBank/DDBJ whole genome shotgun (WGS) entry which is preliminary data.</text>
</comment>